<dbReference type="Pfam" id="PF00787">
    <property type="entry name" value="PX"/>
    <property type="match status" value="1"/>
</dbReference>
<comment type="caution">
    <text evidence="3">The sequence shown here is derived from an EMBL/GenBank/DDBJ whole genome shotgun (WGS) entry which is preliminary data.</text>
</comment>
<dbReference type="Gene3D" id="3.30.1520.10">
    <property type="entry name" value="Phox-like domain"/>
    <property type="match status" value="1"/>
</dbReference>
<name>A0ABN9S005_9DINO</name>
<dbReference type="PROSITE" id="PS50195">
    <property type="entry name" value="PX"/>
    <property type="match status" value="1"/>
</dbReference>
<keyword evidence="4" id="KW-1185">Reference proteome</keyword>
<dbReference type="PROSITE" id="PS00383">
    <property type="entry name" value="TYR_PHOSPHATASE_1"/>
    <property type="match status" value="1"/>
</dbReference>
<reference evidence="3" key="1">
    <citation type="submission" date="2023-10" db="EMBL/GenBank/DDBJ databases">
        <authorList>
            <person name="Chen Y."/>
            <person name="Shah S."/>
            <person name="Dougan E. K."/>
            <person name="Thang M."/>
            <person name="Chan C."/>
        </authorList>
    </citation>
    <scope>NUCLEOTIDE SEQUENCE [LARGE SCALE GENOMIC DNA]</scope>
</reference>
<evidence type="ECO:0000259" key="2">
    <source>
        <dbReference type="PROSITE" id="PS51339"/>
    </source>
</evidence>
<dbReference type="SUPFAM" id="SSF64268">
    <property type="entry name" value="PX domain"/>
    <property type="match status" value="1"/>
</dbReference>
<sequence>MKFASPDCQELTICDARPFVNAEANRFKGGGTEDSNYAGCHVEFLNVDNIHEMAKSLANFRKGMSQQEDHASCASAVSGWLGHLGAVIKGAGFAASVMESGESVVVHCSDGWDRTSQIVCLTSLLLDGHYRTIQGFPDLIVKDWLLPGHRFAHRNGLAARKEQRSHQDALSPIFLQFVDCVAQVWTVYPHFFQYSIQLLAFVAAAGHSYSGRYSTFLGNCQGEREQLRADRGPCLWTELLSDQGRWKNPLYDPRTARACIVPCVVPPRRLAFCAELYSSLGGLFAEDVDVGSWARRASRQASLLADFTPCRRPSRPAACSSGARRPAGAGWRPCRARTGEPSTLLTIAESALRRFLCVDDSFAQAPTVSVADCAEHSDHTEFVIAVRAAGRTLEVRRRFSEFDKLAHDLQAAGMAFTEPFPRKTLGRCRGGSLVQRRQRLDSWLLAVLAEARALEA</sequence>
<dbReference type="InterPro" id="IPR036871">
    <property type="entry name" value="PX_dom_sf"/>
</dbReference>
<dbReference type="Proteomes" id="UP001189429">
    <property type="component" value="Unassembled WGS sequence"/>
</dbReference>
<feature type="domain" description="PX" evidence="1">
    <location>
        <begin position="360"/>
        <end position="456"/>
    </location>
</feature>
<dbReference type="PROSITE" id="PS51339">
    <property type="entry name" value="PPASE_MYOTUBULARIN"/>
    <property type="match status" value="1"/>
</dbReference>
<proteinExistence type="predicted"/>
<organism evidence="3 4">
    <name type="scientific">Prorocentrum cordatum</name>
    <dbReference type="NCBI Taxonomy" id="2364126"/>
    <lineage>
        <taxon>Eukaryota</taxon>
        <taxon>Sar</taxon>
        <taxon>Alveolata</taxon>
        <taxon>Dinophyceae</taxon>
        <taxon>Prorocentrales</taxon>
        <taxon>Prorocentraceae</taxon>
        <taxon>Prorocentrum</taxon>
    </lineage>
</organism>
<dbReference type="SUPFAM" id="SSF52799">
    <property type="entry name" value="(Phosphotyrosine protein) phosphatases II"/>
    <property type="match status" value="1"/>
</dbReference>
<evidence type="ECO:0000259" key="1">
    <source>
        <dbReference type="PROSITE" id="PS50195"/>
    </source>
</evidence>
<dbReference type="Pfam" id="PF06602">
    <property type="entry name" value="Myotub-related"/>
    <property type="match status" value="1"/>
</dbReference>
<gene>
    <name evidence="3" type="ORF">PCOR1329_LOCUS25122</name>
</gene>
<protein>
    <recommendedName>
        <fullName evidence="5">Phosphatidylinositol-3-phosphatase</fullName>
    </recommendedName>
</protein>
<dbReference type="InterPro" id="IPR016130">
    <property type="entry name" value="Tyr_Pase_AS"/>
</dbReference>
<dbReference type="InterPro" id="IPR001683">
    <property type="entry name" value="PX_dom"/>
</dbReference>
<dbReference type="InterPro" id="IPR010569">
    <property type="entry name" value="Myotubularin-like_Pase_dom"/>
</dbReference>
<dbReference type="InterPro" id="IPR030564">
    <property type="entry name" value="Myotubularin"/>
</dbReference>
<evidence type="ECO:0000313" key="4">
    <source>
        <dbReference type="Proteomes" id="UP001189429"/>
    </source>
</evidence>
<dbReference type="PANTHER" id="PTHR10807">
    <property type="entry name" value="MYOTUBULARIN-RELATED"/>
    <property type="match status" value="1"/>
</dbReference>
<dbReference type="PANTHER" id="PTHR10807:SF8">
    <property type="entry name" value="PHOSPHATIDYLINOSITOL-3-PHOSPHATE PHOSPHATASE"/>
    <property type="match status" value="1"/>
</dbReference>
<dbReference type="InterPro" id="IPR029021">
    <property type="entry name" value="Prot-tyrosine_phosphatase-like"/>
</dbReference>
<evidence type="ECO:0008006" key="5">
    <source>
        <dbReference type="Google" id="ProtNLM"/>
    </source>
</evidence>
<accession>A0ABN9S005</accession>
<feature type="domain" description="Myotubularin phosphatase" evidence="2">
    <location>
        <begin position="1"/>
        <end position="277"/>
    </location>
</feature>
<evidence type="ECO:0000313" key="3">
    <source>
        <dbReference type="EMBL" id="CAK0824824.1"/>
    </source>
</evidence>
<dbReference type="EMBL" id="CAUYUJ010008746">
    <property type="protein sequence ID" value="CAK0824824.1"/>
    <property type="molecule type" value="Genomic_DNA"/>
</dbReference>